<sequence>MHPCNLVNHYAILTRPEKVTHGGKLIKSPLFT</sequence>
<evidence type="ECO:0000313" key="1">
    <source>
        <dbReference type="EMBL" id="MBX47187.1"/>
    </source>
</evidence>
<dbReference type="AlphaFoldDB" id="A0A2P2NXE6"/>
<name>A0A2P2NXE6_RHIMU</name>
<dbReference type="EMBL" id="GGEC01066703">
    <property type="protein sequence ID" value="MBX47187.1"/>
    <property type="molecule type" value="Transcribed_RNA"/>
</dbReference>
<accession>A0A2P2NXE6</accession>
<protein>
    <submittedName>
        <fullName evidence="1">Uncharacterized protein</fullName>
    </submittedName>
</protein>
<organism evidence="1">
    <name type="scientific">Rhizophora mucronata</name>
    <name type="common">Asiatic mangrove</name>
    <dbReference type="NCBI Taxonomy" id="61149"/>
    <lineage>
        <taxon>Eukaryota</taxon>
        <taxon>Viridiplantae</taxon>
        <taxon>Streptophyta</taxon>
        <taxon>Embryophyta</taxon>
        <taxon>Tracheophyta</taxon>
        <taxon>Spermatophyta</taxon>
        <taxon>Magnoliopsida</taxon>
        <taxon>eudicotyledons</taxon>
        <taxon>Gunneridae</taxon>
        <taxon>Pentapetalae</taxon>
        <taxon>rosids</taxon>
        <taxon>fabids</taxon>
        <taxon>Malpighiales</taxon>
        <taxon>Rhizophoraceae</taxon>
        <taxon>Rhizophora</taxon>
    </lineage>
</organism>
<proteinExistence type="predicted"/>
<reference evidence="1" key="1">
    <citation type="submission" date="2018-02" db="EMBL/GenBank/DDBJ databases">
        <title>Rhizophora mucronata_Transcriptome.</title>
        <authorList>
            <person name="Meera S.P."/>
            <person name="Sreeshan A."/>
            <person name="Augustine A."/>
        </authorList>
    </citation>
    <scope>NUCLEOTIDE SEQUENCE</scope>
    <source>
        <tissue evidence="1">Leaf</tissue>
    </source>
</reference>